<keyword evidence="3" id="KW-0479">Metal-binding</keyword>
<feature type="binding site" evidence="3">
    <location>
        <position position="80"/>
    </location>
    <ligand>
        <name>Zn(2+)</name>
        <dbReference type="ChEBI" id="CHEBI:29105"/>
        <label>2</label>
    </ligand>
</feature>
<dbReference type="Gene3D" id="3.30.70.360">
    <property type="match status" value="1"/>
</dbReference>
<dbReference type="PANTHER" id="PTHR32494">
    <property type="entry name" value="ALLANTOATE DEIMINASE-RELATED"/>
    <property type="match status" value="1"/>
</dbReference>
<dbReference type="EMBL" id="CP001738">
    <property type="protein sequence ID" value="ACY99151.1"/>
    <property type="molecule type" value="Genomic_DNA"/>
</dbReference>
<feature type="binding site" evidence="3">
    <location>
        <position position="69"/>
    </location>
    <ligand>
        <name>Zn(2+)</name>
        <dbReference type="ChEBI" id="CHEBI:29105"/>
        <label>1</label>
    </ligand>
</feature>
<protein>
    <submittedName>
        <fullName evidence="6">Amidase, hydantoinase/carbamoylase family</fullName>
        <ecNumber evidence="6">3.5.1.87</ecNumber>
    </submittedName>
</protein>
<dbReference type="KEGG" id="tcu:Tcur_3617"/>
<evidence type="ECO:0000256" key="1">
    <source>
        <dbReference type="ARBA" id="ARBA00006153"/>
    </source>
</evidence>
<dbReference type="Pfam" id="PF01546">
    <property type="entry name" value="Peptidase_M20"/>
    <property type="match status" value="1"/>
</dbReference>
<dbReference type="GO" id="GO:0050538">
    <property type="term" value="F:N-carbamoyl-L-amino-acid hydrolase activity"/>
    <property type="evidence" value="ECO:0007669"/>
    <property type="project" value="UniProtKB-EC"/>
</dbReference>
<dbReference type="EC" id="3.5.1.87" evidence="6"/>
<proteinExistence type="inferred from homology"/>
<dbReference type="SUPFAM" id="SSF55031">
    <property type="entry name" value="Bacterial exopeptidase dimerisation domain"/>
    <property type="match status" value="1"/>
</dbReference>
<evidence type="ECO:0000256" key="4">
    <source>
        <dbReference type="PIRSR" id="PIRSR001235-2"/>
    </source>
</evidence>
<dbReference type="InterPro" id="IPR010158">
    <property type="entry name" value="Amidase_Cbmase"/>
</dbReference>
<feature type="region of interest" description="Disordered" evidence="5">
    <location>
        <begin position="331"/>
        <end position="378"/>
    </location>
</feature>
<reference evidence="6 7" key="1">
    <citation type="journal article" date="2011" name="Stand. Genomic Sci.">
        <title>Complete genome sequence of Thermomonospora curvata type strain (B9).</title>
        <authorList>
            <person name="Chertkov O."/>
            <person name="Sikorski J."/>
            <person name="Nolan M."/>
            <person name="Lapidus A."/>
            <person name="Lucas S."/>
            <person name="Del Rio T.G."/>
            <person name="Tice H."/>
            <person name="Cheng J.F."/>
            <person name="Goodwin L."/>
            <person name="Pitluck S."/>
            <person name="Liolios K."/>
            <person name="Ivanova N."/>
            <person name="Mavromatis K."/>
            <person name="Mikhailova N."/>
            <person name="Ovchinnikova G."/>
            <person name="Pati A."/>
            <person name="Chen A."/>
            <person name="Palaniappan K."/>
            <person name="Djao O.D."/>
            <person name="Land M."/>
            <person name="Hauser L."/>
            <person name="Chang Y.J."/>
            <person name="Jeffries C.D."/>
            <person name="Brettin T."/>
            <person name="Han C."/>
            <person name="Detter J.C."/>
            <person name="Rohde M."/>
            <person name="Goker M."/>
            <person name="Woyke T."/>
            <person name="Bristow J."/>
            <person name="Eisen J.A."/>
            <person name="Markowitz V."/>
            <person name="Hugenholtz P."/>
            <person name="Klenk H.P."/>
            <person name="Kyrpides N.C."/>
        </authorList>
    </citation>
    <scope>NUCLEOTIDE SEQUENCE [LARGE SCALE GENOMIC DNA]</scope>
    <source>
        <strain evidence="7">ATCC 19995 / DSM 43183 / JCM 3096 / KCTC 9072 / NBRC 15933 / NCIMB 10081 / Henssen B9</strain>
    </source>
</reference>
<dbReference type="SUPFAM" id="SSF53187">
    <property type="entry name" value="Zn-dependent exopeptidases"/>
    <property type="match status" value="1"/>
</dbReference>
<dbReference type="Gene3D" id="3.40.630.10">
    <property type="entry name" value="Zn peptidases"/>
    <property type="match status" value="2"/>
</dbReference>
<evidence type="ECO:0000313" key="7">
    <source>
        <dbReference type="Proteomes" id="UP000001918"/>
    </source>
</evidence>
<feature type="binding site" evidence="4">
    <location>
        <position position="202"/>
    </location>
    <ligand>
        <name>allantoate</name>
        <dbReference type="ChEBI" id="CHEBI:17536"/>
    </ligand>
</feature>
<feature type="binding site" evidence="3">
    <location>
        <position position="80"/>
    </location>
    <ligand>
        <name>Zn(2+)</name>
        <dbReference type="ChEBI" id="CHEBI:29105"/>
        <label>1</label>
    </ligand>
</feature>
<evidence type="ECO:0000256" key="3">
    <source>
        <dbReference type="PIRSR" id="PIRSR001235-1"/>
    </source>
</evidence>
<dbReference type="Proteomes" id="UP000001918">
    <property type="component" value="Chromosome"/>
</dbReference>
<dbReference type="STRING" id="471852.Tcur_3617"/>
<evidence type="ECO:0000256" key="5">
    <source>
        <dbReference type="SAM" id="MobiDB-lite"/>
    </source>
</evidence>
<dbReference type="PIRSF" id="PIRSF001235">
    <property type="entry name" value="Amidase_carbamoylase"/>
    <property type="match status" value="1"/>
</dbReference>
<organism evidence="6 7">
    <name type="scientific">Thermomonospora curvata (strain ATCC 19995 / DSM 43183 / JCM 3096 / KCTC 9072 / NBRC 15933 / NCIMB 10081 / Henssen B9)</name>
    <dbReference type="NCBI Taxonomy" id="471852"/>
    <lineage>
        <taxon>Bacteria</taxon>
        <taxon>Bacillati</taxon>
        <taxon>Actinomycetota</taxon>
        <taxon>Actinomycetes</taxon>
        <taxon>Streptosporangiales</taxon>
        <taxon>Thermomonosporaceae</taxon>
        <taxon>Thermomonospora</taxon>
    </lineage>
</organism>
<feature type="binding site" evidence="4">
    <location>
        <position position="260"/>
    </location>
    <ligand>
        <name>allantoate</name>
        <dbReference type="ChEBI" id="CHEBI:17536"/>
    </ligand>
</feature>
<feature type="binding site" evidence="3">
    <location>
        <position position="180"/>
    </location>
    <ligand>
        <name>Zn(2+)</name>
        <dbReference type="ChEBI" id="CHEBI:29105"/>
        <label>1</label>
    </ligand>
</feature>
<dbReference type="NCBIfam" id="TIGR01879">
    <property type="entry name" value="hydantase"/>
    <property type="match status" value="1"/>
</dbReference>
<keyword evidence="3" id="KW-0862">Zinc</keyword>
<dbReference type="NCBIfam" id="NF006770">
    <property type="entry name" value="PRK09290.1-4"/>
    <property type="match status" value="1"/>
</dbReference>
<gene>
    <name evidence="6" type="ordered locus">Tcur_3617</name>
</gene>
<feature type="binding site" evidence="4">
    <location>
        <position position="273"/>
    </location>
    <ligand>
        <name>allantoate</name>
        <dbReference type="ChEBI" id="CHEBI:17536"/>
    </ligand>
</feature>
<dbReference type="InterPro" id="IPR036264">
    <property type="entry name" value="Bact_exopeptidase_dim_dom"/>
</dbReference>
<dbReference type="GO" id="GO:0046872">
    <property type="term" value="F:metal ion binding"/>
    <property type="evidence" value="ECO:0007669"/>
    <property type="project" value="UniProtKB-KW"/>
</dbReference>
<dbReference type="eggNOG" id="COG0624">
    <property type="taxonomic scope" value="Bacteria"/>
</dbReference>
<dbReference type="InterPro" id="IPR002933">
    <property type="entry name" value="Peptidase_M20"/>
</dbReference>
<keyword evidence="7" id="KW-1185">Reference proteome</keyword>
<dbReference type="GO" id="GO:0016813">
    <property type="term" value="F:hydrolase activity, acting on carbon-nitrogen (but not peptide) bonds, in linear amidines"/>
    <property type="evidence" value="ECO:0007669"/>
    <property type="project" value="InterPro"/>
</dbReference>
<comment type="similarity">
    <text evidence="1">Belongs to the peptidase M20 family.</text>
</comment>
<feature type="binding site" evidence="3">
    <location>
        <position position="115"/>
    </location>
    <ligand>
        <name>Zn(2+)</name>
        <dbReference type="ChEBI" id="CHEBI:29105"/>
        <label>2</label>
    </ligand>
</feature>
<evidence type="ECO:0000256" key="2">
    <source>
        <dbReference type="ARBA" id="ARBA00022801"/>
    </source>
</evidence>
<dbReference type="PANTHER" id="PTHR32494:SF5">
    <property type="entry name" value="ALLANTOATE AMIDOHYDROLASE"/>
    <property type="match status" value="1"/>
</dbReference>
<sequence length="438" mass="45041">MWAELLPIGRDETTGGYRRIAWTAPELECRAWFTDQARRRGLTVEADANGNLFAWWRAGRGPAVLTGSHLDSVPGGGAFDGPLGVVSALAAIDRLRAEGFAPRRPIGVAVFAEEEGSRFGVACLGSRLLTGAIDPADARGLRDADGRAFAEVIAAHGLDPAAIGPDEGLLARIGCFVELHIEQGRALQAPVGVASAIIPHGRWRLDFTGQGNHAGTTRLRDRRDPMLPFAHAVLAARRGAAAAGGVATVGKVTVVPGGVNAIPSAVTAWLDARGPTAEAVERIVAQTAETARRAAAEHGVIVELTRESCTPLVEFDHALRDRIAGVLEQVPGVSREPGTGEELTVSGCGPAPGNPAEPSESASAPGAPKAAARPGRVPVLPTGAGHDAGVLAACLPTAMLFVRNPTGVSHAPAEHAAMDDCLAGVAALTAVLKNLADG</sequence>
<dbReference type="AlphaFoldDB" id="D1ABX8"/>
<comment type="cofactor">
    <cofactor evidence="3">
        <name>Zn(2+)</name>
        <dbReference type="ChEBI" id="CHEBI:29105"/>
    </cofactor>
    <text evidence="3">Binds 2 Zn(2+) ions per subunit.</text>
</comment>
<feature type="binding site" evidence="3">
    <location>
        <position position="410"/>
    </location>
    <ligand>
        <name>Zn(2+)</name>
        <dbReference type="ChEBI" id="CHEBI:29105"/>
        <label>2</label>
    </ligand>
</feature>
<evidence type="ECO:0000313" key="6">
    <source>
        <dbReference type="EMBL" id="ACY99151.1"/>
    </source>
</evidence>
<feature type="compositionally biased region" description="Low complexity" evidence="5">
    <location>
        <begin position="349"/>
        <end position="378"/>
    </location>
</feature>
<name>D1ABX8_THECD</name>
<dbReference type="HOGENOM" id="CLU_024588_6_0_11"/>
<accession>D1ABX8</accession>
<keyword evidence="2 6" id="KW-0378">Hydrolase</keyword>